<organism evidence="12 13">
    <name type="scientific">Emiliania huxleyi (strain CCMP1516)</name>
    <dbReference type="NCBI Taxonomy" id="280463"/>
    <lineage>
        <taxon>Eukaryota</taxon>
        <taxon>Haptista</taxon>
        <taxon>Haptophyta</taxon>
        <taxon>Prymnesiophyceae</taxon>
        <taxon>Isochrysidales</taxon>
        <taxon>Noelaerhabdaceae</taxon>
        <taxon>Emiliania</taxon>
    </lineage>
</organism>
<dbReference type="Proteomes" id="UP000013827">
    <property type="component" value="Unassembled WGS sequence"/>
</dbReference>
<evidence type="ECO:0000256" key="6">
    <source>
        <dbReference type="ARBA" id="ARBA00023049"/>
    </source>
</evidence>
<dbReference type="PANTHER" id="PTHR43690:SF18">
    <property type="entry name" value="INSULIN-DEGRADING ENZYME-RELATED"/>
    <property type="match status" value="1"/>
</dbReference>
<dbReference type="SUPFAM" id="SSF63411">
    <property type="entry name" value="LuxS/MPP-like metallohydrolase"/>
    <property type="match status" value="4"/>
</dbReference>
<dbReference type="STRING" id="2903.R1FL13"/>
<dbReference type="RefSeq" id="XP_005788715.1">
    <property type="nucleotide sequence ID" value="XM_005788658.1"/>
</dbReference>
<keyword evidence="3" id="KW-0479">Metal-binding</keyword>
<dbReference type="Pfam" id="PF22456">
    <property type="entry name" value="PqqF-like_C_4"/>
    <property type="match status" value="1"/>
</dbReference>
<dbReference type="GO" id="GO:0006508">
    <property type="term" value="P:proteolysis"/>
    <property type="evidence" value="ECO:0007669"/>
    <property type="project" value="UniProtKB-KW"/>
</dbReference>
<reference evidence="13" key="1">
    <citation type="journal article" date="2013" name="Nature">
        <title>Pan genome of the phytoplankton Emiliania underpins its global distribution.</title>
        <authorList>
            <person name="Read B.A."/>
            <person name="Kegel J."/>
            <person name="Klute M.J."/>
            <person name="Kuo A."/>
            <person name="Lefebvre S.C."/>
            <person name="Maumus F."/>
            <person name="Mayer C."/>
            <person name="Miller J."/>
            <person name="Monier A."/>
            <person name="Salamov A."/>
            <person name="Young J."/>
            <person name="Aguilar M."/>
            <person name="Claverie J.M."/>
            <person name="Frickenhaus S."/>
            <person name="Gonzalez K."/>
            <person name="Herman E.K."/>
            <person name="Lin Y.C."/>
            <person name="Napier J."/>
            <person name="Ogata H."/>
            <person name="Sarno A.F."/>
            <person name="Shmutz J."/>
            <person name="Schroeder D."/>
            <person name="de Vargas C."/>
            <person name="Verret F."/>
            <person name="von Dassow P."/>
            <person name="Valentin K."/>
            <person name="Van de Peer Y."/>
            <person name="Wheeler G."/>
            <person name="Dacks J.B."/>
            <person name="Delwiche C.F."/>
            <person name="Dyhrman S.T."/>
            <person name="Glockner G."/>
            <person name="John U."/>
            <person name="Richards T."/>
            <person name="Worden A.Z."/>
            <person name="Zhang X."/>
            <person name="Grigoriev I.V."/>
            <person name="Allen A.E."/>
            <person name="Bidle K."/>
            <person name="Borodovsky M."/>
            <person name="Bowler C."/>
            <person name="Brownlee C."/>
            <person name="Cock J.M."/>
            <person name="Elias M."/>
            <person name="Gladyshev V.N."/>
            <person name="Groth M."/>
            <person name="Guda C."/>
            <person name="Hadaegh A."/>
            <person name="Iglesias-Rodriguez M.D."/>
            <person name="Jenkins J."/>
            <person name="Jones B.M."/>
            <person name="Lawson T."/>
            <person name="Leese F."/>
            <person name="Lindquist E."/>
            <person name="Lobanov A."/>
            <person name="Lomsadze A."/>
            <person name="Malik S.B."/>
            <person name="Marsh M.E."/>
            <person name="Mackinder L."/>
            <person name="Mock T."/>
            <person name="Mueller-Roeber B."/>
            <person name="Pagarete A."/>
            <person name="Parker M."/>
            <person name="Probert I."/>
            <person name="Quesneville H."/>
            <person name="Raines C."/>
            <person name="Rensing S.A."/>
            <person name="Riano-Pachon D.M."/>
            <person name="Richier S."/>
            <person name="Rokitta S."/>
            <person name="Shiraiwa Y."/>
            <person name="Soanes D.M."/>
            <person name="van der Giezen M."/>
            <person name="Wahlund T.M."/>
            <person name="Williams B."/>
            <person name="Wilson W."/>
            <person name="Wolfe G."/>
            <person name="Wurch L.L."/>
        </authorList>
    </citation>
    <scope>NUCLEOTIDE SEQUENCE</scope>
</reference>
<dbReference type="GO" id="GO:0004222">
    <property type="term" value="F:metalloendopeptidase activity"/>
    <property type="evidence" value="ECO:0007669"/>
    <property type="project" value="InterPro"/>
</dbReference>
<dbReference type="Pfam" id="PF00675">
    <property type="entry name" value="Peptidase_M16"/>
    <property type="match status" value="1"/>
</dbReference>
<dbReference type="PaxDb" id="2903-EOD36286"/>
<dbReference type="InterPro" id="IPR011765">
    <property type="entry name" value="Pept_M16_N"/>
</dbReference>
<keyword evidence="4" id="KW-0378">Hydrolase</keyword>
<dbReference type="Gene3D" id="3.30.830.10">
    <property type="entry name" value="Metalloenzyme, LuxS/M16 peptidase-like"/>
    <property type="match status" value="4"/>
</dbReference>
<evidence type="ECO:0000256" key="2">
    <source>
        <dbReference type="ARBA" id="ARBA00022670"/>
    </source>
</evidence>
<dbReference type="Pfam" id="PF16187">
    <property type="entry name" value="Peptidase_M16_M"/>
    <property type="match status" value="1"/>
</dbReference>
<dbReference type="EnsemblProtists" id="EOD36286">
    <property type="protein sequence ID" value="EOD36286"/>
    <property type="gene ID" value="EMIHUDRAFT_110328"/>
</dbReference>
<dbReference type="InterPro" id="IPR001431">
    <property type="entry name" value="Pept_M16_Zn_BS"/>
</dbReference>
<dbReference type="PROSITE" id="PS00143">
    <property type="entry name" value="INSULINASE"/>
    <property type="match status" value="1"/>
</dbReference>
<reference evidence="12" key="2">
    <citation type="submission" date="2024-10" db="UniProtKB">
        <authorList>
            <consortium name="EnsemblProtists"/>
        </authorList>
    </citation>
    <scope>IDENTIFICATION</scope>
</reference>
<feature type="domain" description="Peptidase M16 C-terminal" evidence="9">
    <location>
        <begin position="342"/>
        <end position="435"/>
    </location>
</feature>
<dbReference type="Pfam" id="PF05193">
    <property type="entry name" value="Peptidase_M16_C"/>
    <property type="match status" value="1"/>
</dbReference>
<dbReference type="GeneID" id="17281557"/>
<protein>
    <submittedName>
        <fullName evidence="12">Uncharacterized protein</fullName>
    </submittedName>
</protein>
<name>A0A0D3KKK1_EMIH1</name>
<keyword evidence="6" id="KW-0482">Metalloprotease</keyword>
<dbReference type="InterPro" id="IPR011249">
    <property type="entry name" value="Metalloenz_LuxS/M16"/>
</dbReference>
<dbReference type="InterPro" id="IPR054734">
    <property type="entry name" value="PqqF-like_C_4"/>
</dbReference>
<feature type="domain" description="Coenzyme PQQ synthesis protein F-like C-terminal lobe" evidence="11">
    <location>
        <begin position="878"/>
        <end position="981"/>
    </location>
</feature>
<evidence type="ECO:0000259" key="11">
    <source>
        <dbReference type="Pfam" id="PF22456"/>
    </source>
</evidence>
<keyword evidence="2" id="KW-0645">Protease</keyword>
<evidence type="ECO:0000256" key="4">
    <source>
        <dbReference type="ARBA" id="ARBA00022801"/>
    </source>
</evidence>
<dbReference type="InterPro" id="IPR007863">
    <property type="entry name" value="Peptidase_M16_C"/>
</dbReference>
<dbReference type="InterPro" id="IPR032632">
    <property type="entry name" value="Peptidase_M16_M"/>
</dbReference>
<dbReference type="GO" id="GO:0046872">
    <property type="term" value="F:metal ion binding"/>
    <property type="evidence" value="ECO:0007669"/>
    <property type="project" value="UniProtKB-KW"/>
</dbReference>
<evidence type="ECO:0000313" key="12">
    <source>
        <dbReference type="EnsemblProtists" id="EOD36286"/>
    </source>
</evidence>
<evidence type="ECO:0000256" key="3">
    <source>
        <dbReference type="ARBA" id="ARBA00022723"/>
    </source>
</evidence>
<accession>A0A0D3KKK1</accession>
<dbReference type="PANTHER" id="PTHR43690">
    <property type="entry name" value="NARDILYSIN"/>
    <property type="match status" value="1"/>
</dbReference>
<keyword evidence="13" id="KW-1185">Reference proteome</keyword>
<sequence length="1065" mass="116076">MLHCTVDERGGVERSVEDRRRYRVIRLAGGVRALAVCDPQAEHRATAAMCVDGAGARTAPVELVGLAHYLEHMLFQGSQKYPGVSFYKKQIGLRAGRCNASTAAETTNYFFEVDAGGFEEVLDVFAQFFVGAPLLDKSAAEREIEAVTNEDSRNRVNDDRRLRMALQHSVSGRTTGSQSWSKFGTGNKSTLGAEAAAAAGVEVRPALLAYRERFYRTDAMTLVLISSKPLDATEQLATRIFGAPTTDSTGGGATATPADVDPAAFAAAARLVQSAAEMAEAEGPPHPWAGCGAGELVASQLPFELRVVPIKERRTCRLASALPSLAPSDALPWSFRGPSRRLAFPLPSRLSQHRDSRAPVLDYVTHLLAHEGEGSLYACLQAEGLATAVSAGAEGLRDFAIAQVRIDLTPLGEERVEVVLCRVFEYLAMLAEEGAGAAAREAWAELAMERALRWRFAERGDAAAEARSWAARMHVYSPQLALSGGRLLGGFPAEGVVACLEAMRPGGVLISRESKAFQAVSPPEEDDEADSVCVVPLPPSLPPGSQRLTEPYYGVQYERRPIASPLREKLQAARRGERMPAAGGAPAPLLHLPAPNPFFATELEMKEEGEPQPALQAGEASDAVHWHATEVAFGRPKAHVVLHLACPAEAVSDVTHMNLWMAVLDEHLATALYPAALAGLSWSVSRHTSGVVLRVSGFSHKLPRLLLTLADQLLRWDGAAYAPRFEPRREKHVRELQGHFKQTSDRLALYYLHLLLEPTRLPKEAQLEAARAATLDSLAAFHARFVRRLKLLVFTYGNLAAADAAAIAAELESRVSAAREATLPRSDWADSPVTQVRAGAWRLTMRPLSAEEKNSGCLLYYQLGQLDVRPERAQLLVLLRLLQQPLFAELRTKQQLGYVVRSDEMRHGSGRSCVSGVYVLILSKDFAPPQLQRSIDDYLRTVPEAVIGALTADEFQTARGALVTRFREPDRTLAEAFSRRWTAIEEETYDWARRAKLADALEAVTLEQVRALAARLTSAPRLAVHVFGNNHLAAFGENDGSGSVAIDSWEAWRAAQDVWGDVELQ</sequence>
<dbReference type="HOGENOM" id="CLU_004639_1_1_1"/>
<feature type="domain" description="Peptidase M16 middle/third" evidence="10">
    <location>
        <begin position="454"/>
        <end position="769"/>
    </location>
</feature>
<dbReference type="AlphaFoldDB" id="A0A0D3KKK1"/>
<evidence type="ECO:0000256" key="5">
    <source>
        <dbReference type="ARBA" id="ARBA00022833"/>
    </source>
</evidence>
<evidence type="ECO:0000256" key="7">
    <source>
        <dbReference type="RuleBase" id="RU004447"/>
    </source>
</evidence>
<dbReference type="GO" id="GO:0005737">
    <property type="term" value="C:cytoplasm"/>
    <property type="evidence" value="ECO:0007669"/>
    <property type="project" value="UniProtKB-ARBA"/>
</dbReference>
<comment type="similarity">
    <text evidence="1 7">Belongs to the peptidase M16 family.</text>
</comment>
<dbReference type="KEGG" id="ehx:EMIHUDRAFT_110328"/>
<proteinExistence type="inferred from homology"/>
<evidence type="ECO:0000259" key="9">
    <source>
        <dbReference type="Pfam" id="PF05193"/>
    </source>
</evidence>
<evidence type="ECO:0000313" key="13">
    <source>
        <dbReference type="Proteomes" id="UP000013827"/>
    </source>
</evidence>
<evidence type="ECO:0000259" key="8">
    <source>
        <dbReference type="Pfam" id="PF00675"/>
    </source>
</evidence>
<dbReference type="InterPro" id="IPR050626">
    <property type="entry name" value="Peptidase_M16"/>
</dbReference>
<keyword evidence="5" id="KW-0862">Zinc</keyword>
<dbReference type="OMA" id="ERRIWEP"/>
<evidence type="ECO:0000259" key="10">
    <source>
        <dbReference type="Pfam" id="PF16187"/>
    </source>
</evidence>
<feature type="domain" description="Peptidase M16 N-terminal" evidence="8">
    <location>
        <begin position="41"/>
        <end position="157"/>
    </location>
</feature>
<dbReference type="eggNOG" id="KOG0959">
    <property type="taxonomic scope" value="Eukaryota"/>
</dbReference>
<evidence type="ECO:0000256" key="1">
    <source>
        <dbReference type="ARBA" id="ARBA00007261"/>
    </source>
</evidence>